<dbReference type="HOGENOM" id="CLU_110068_0_0_1"/>
<dbReference type="Pfam" id="PF01273">
    <property type="entry name" value="LBP_BPI_CETP"/>
    <property type="match status" value="1"/>
</dbReference>
<dbReference type="PANTHER" id="PTHR10504:SF131">
    <property type="entry name" value="BPI2 DOMAIN-CONTAINING PROTEIN"/>
    <property type="match status" value="1"/>
</dbReference>
<reference evidence="5" key="1">
    <citation type="journal article" date="2002" name="Science">
        <title>The draft genome of Ciona intestinalis: insights into chordate and vertebrate origins.</title>
        <authorList>
            <person name="Dehal P."/>
            <person name="Satou Y."/>
            <person name="Campbell R.K."/>
            <person name="Chapman J."/>
            <person name="Degnan B."/>
            <person name="De Tomaso A."/>
            <person name="Davidson B."/>
            <person name="Di Gregorio A."/>
            <person name="Gelpke M."/>
            <person name="Goodstein D.M."/>
            <person name="Harafuji N."/>
            <person name="Hastings K.E."/>
            <person name="Ho I."/>
            <person name="Hotta K."/>
            <person name="Huang W."/>
            <person name="Kawashima T."/>
            <person name="Lemaire P."/>
            <person name="Martinez D."/>
            <person name="Meinertzhagen I.A."/>
            <person name="Necula S."/>
            <person name="Nonaka M."/>
            <person name="Putnam N."/>
            <person name="Rash S."/>
            <person name="Saiga H."/>
            <person name="Satake M."/>
            <person name="Terry A."/>
            <person name="Yamada L."/>
            <person name="Wang H.G."/>
            <person name="Awazu S."/>
            <person name="Azumi K."/>
            <person name="Boore J."/>
            <person name="Branno M."/>
            <person name="Chin-Bow S."/>
            <person name="DeSantis R."/>
            <person name="Doyle S."/>
            <person name="Francino P."/>
            <person name="Keys D.N."/>
            <person name="Haga S."/>
            <person name="Hayashi H."/>
            <person name="Hino K."/>
            <person name="Imai K.S."/>
            <person name="Inaba K."/>
            <person name="Kano S."/>
            <person name="Kobayashi K."/>
            <person name="Kobayashi M."/>
            <person name="Lee B.I."/>
            <person name="Makabe K.W."/>
            <person name="Manohar C."/>
            <person name="Matassi G."/>
            <person name="Medina M."/>
            <person name="Mochizuki Y."/>
            <person name="Mount S."/>
            <person name="Morishita T."/>
            <person name="Miura S."/>
            <person name="Nakayama A."/>
            <person name="Nishizaka S."/>
            <person name="Nomoto H."/>
            <person name="Ohta F."/>
            <person name="Oishi K."/>
            <person name="Rigoutsos I."/>
            <person name="Sano M."/>
            <person name="Sasaki A."/>
            <person name="Sasakura Y."/>
            <person name="Shoguchi E."/>
            <person name="Shin-i T."/>
            <person name="Spagnuolo A."/>
            <person name="Stainier D."/>
            <person name="Suzuki M.M."/>
            <person name="Tassy O."/>
            <person name="Takatori N."/>
            <person name="Tokuoka M."/>
            <person name="Yagi K."/>
            <person name="Yoshizaki F."/>
            <person name="Wada S."/>
            <person name="Zhang C."/>
            <person name="Hyatt P.D."/>
            <person name="Larimer F."/>
            <person name="Detter C."/>
            <person name="Doggett N."/>
            <person name="Glavina T."/>
            <person name="Hawkins T."/>
            <person name="Richardson P."/>
            <person name="Lucas S."/>
            <person name="Kohara Y."/>
            <person name="Levine M."/>
            <person name="Satoh N."/>
            <person name="Rokhsar D.S."/>
        </authorList>
    </citation>
    <scope>NUCLEOTIDE SEQUENCE [LARGE SCALE GENOMIC DNA]</scope>
</reference>
<reference evidence="4" key="4">
    <citation type="submission" date="2025-09" db="UniProtKB">
        <authorList>
            <consortium name="Ensembl"/>
        </authorList>
    </citation>
    <scope>IDENTIFICATION</scope>
</reference>
<dbReference type="Gene3D" id="3.15.10.10">
    <property type="entry name" value="Bactericidal permeability-increasing protein, domain 1"/>
    <property type="match status" value="1"/>
</dbReference>
<dbReference type="Proteomes" id="UP000008144">
    <property type="component" value="Chromosome 14"/>
</dbReference>
<dbReference type="PANTHER" id="PTHR10504">
    <property type="entry name" value="BACTERICIDAL PERMEABILITY-INCREASING BPI PROTEIN-RELATED"/>
    <property type="match status" value="1"/>
</dbReference>
<protein>
    <recommendedName>
        <fullName evidence="3">Lipid-binding serum glycoprotein N-terminal domain-containing protein</fullName>
    </recommendedName>
</protein>
<dbReference type="SUPFAM" id="SSF55394">
    <property type="entry name" value="Bactericidal permeability-increasing protein, BPI"/>
    <property type="match status" value="1"/>
</dbReference>
<evidence type="ECO:0000259" key="3">
    <source>
        <dbReference type="SMART" id="SM00328"/>
    </source>
</evidence>
<dbReference type="Ensembl" id="ENSCINT00000034614.1">
    <property type="protein sequence ID" value="ENSCINP00000033806.1"/>
    <property type="gene ID" value="ENSCING00000021171.1"/>
</dbReference>
<accession>H2XVX2</accession>
<keyword evidence="5" id="KW-1185">Reference proteome</keyword>
<evidence type="ECO:0000256" key="2">
    <source>
        <dbReference type="SAM" id="SignalP"/>
    </source>
</evidence>
<dbReference type="OMA" id="ISMIESH"/>
<organism evidence="4 5">
    <name type="scientific">Ciona intestinalis</name>
    <name type="common">Transparent sea squirt</name>
    <name type="synonym">Ascidia intestinalis</name>
    <dbReference type="NCBI Taxonomy" id="7719"/>
    <lineage>
        <taxon>Eukaryota</taxon>
        <taxon>Metazoa</taxon>
        <taxon>Chordata</taxon>
        <taxon>Tunicata</taxon>
        <taxon>Ascidiacea</taxon>
        <taxon>Phlebobranchia</taxon>
        <taxon>Cionidae</taxon>
        <taxon>Ciona</taxon>
    </lineage>
</organism>
<reference evidence="4" key="3">
    <citation type="submission" date="2025-08" db="UniProtKB">
        <authorList>
            <consortium name="Ensembl"/>
        </authorList>
    </citation>
    <scope>IDENTIFICATION</scope>
</reference>
<dbReference type="SMART" id="SM00328">
    <property type="entry name" value="BPI1"/>
    <property type="match status" value="1"/>
</dbReference>
<name>H2XVX2_CIOIN</name>
<dbReference type="InterPro" id="IPR017943">
    <property type="entry name" value="Bactericidal_perm-incr_a/b_dom"/>
</dbReference>
<dbReference type="STRING" id="7719.ENSCINP00000033806"/>
<dbReference type="GO" id="GO:0005615">
    <property type="term" value="C:extracellular space"/>
    <property type="evidence" value="ECO:0000318"/>
    <property type="project" value="GO_Central"/>
</dbReference>
<reference evidence="4" key="2">
    <citation type="journal article" date="2008" name="Genome Biol.">
        <title>Improved genome assembly and evidence-based global gene model set for the chordate Ciona intestinalis: new insight into intron and operon populations.</title>
        <authorList>
            <person name="Satou Y."/>
            <person name="Mineta K."/>
            <person name="Ogasawara M."/>
            <person name="Sasakura Y."/>
            <person name="Shoguchi E."/>
            <person name="Ueno K."/>
            <person name="Yamada L."/>
            <person name="Matsumoto J."/>
            <person name="Wasserscheid J."/>
            <person name="Dewar K."/>
            <person name="Wiley G.B."/>
            <person name="Macmil S.L."/>
            <person name="Roe B.A."/>
            <person name="Zeller R.W."/>
            <person name="Hastings K.E."/>
            <person name="Lemaire P."/>
            <person name="Lindquist E."/>
            <person name="Endo T."/>
            <person name="Hotta K."/>
            <person name="Inaba K."/>
        </authorList>
    </citation>
    <scope>NUCLEOTIDE SEQUENCE [LARGE SCALE GENOMIC DNA]</scope>
    <source>
        <strain evidence="4">wild type</strain>
    </source>
</reference>
<feature type="signal peptide" evidence="2">
    <location>
        <begin position="1"/>
        <end position="17"/>
    </location>
</feature>
<sequence length="219" mass="23585">MKLKLFCLLLVAWGGKTVLVMEKPETEQLPSIKLKVTDKGLNFIKDAGLALAMKQVKDIKLPDLSGKASTPIGKVKYSLSGLKINSFTLGTSKITTEAPRTIRLILQNAFLQLNGNWRYKYLFISDHGSFDAKANGISVNLAISVGMDGLGKPSVKTGSCSSNIGSISLKVHGGASWLYNLILKAMNGNIKHSVQKQICPAITKAINNQAEKALSKLNG</sequence>
<evidence type="ECO:0000313" key="4">
    <source>
        <dbReference type="Ensembl" id="ENSCINP00000033806.1"/>
    </source>
</evidence>
<keyword evidence="2" id="KW-0732">Signal</keyword>
<dbReference type="GO" id="GO:0008289">
    <property type="term" value="F:lipid binding"/>
    <property type="evidence" value="ECO:0007669"/>
    <property type="project" value="InterPro"/>
</dbReference>
<dbReference type="InterPro" id="IPR032942">
    <property type="entry name" value="BPI/LBP/Plunc"/>
</dbReference>
<feature type="domain" description="Lipid-binding serum glycoprotein N-terminal" evidence="3">
    <location>
        <begin position="35"/>
        <end position="219"/>
    </location>
</feature>
<dbReference type="GeneTree" id="ENSGT01100000263546"/>
<proteinExistence type="predicted"/>
<keyword evidence="1" id="KW-0325">Glycoprotein</keyword>
<feature type="chain" id="PRO_5003578196" description="Lipid-binding serum glycoprotein N-terminal domain-containing protein" evidence="2">
    <location>
        <begin position="18"/>
        <end position="219"/>
    </location>
</feature>
<evidence type="ECO:0000313" key="5">
    <source>
        <dbReference type="Proteomes" id="UP000008144"/>
    </source>
</evidence>
<dbReference type="AlphaFoldDB" id="H2XVX2"/>
<dbReference type="InterPro" id="IPR017942">
    <property type="entry name" value="Lipid-bd_serum_glycop_N"/>
</dbReference>
<dbReference type="InParanoid" id="H2XVX2"/>
<dbReference type="EMBL" id="EAAA01001191">
    <property type="status" value="NOT_ANNOTATED_CDS"/>
    <property type="molecule type" value="Genomic_DNA"/>
</dbReference>
<dbReference type="FunFam" id="3.15.10.10:FF:000001">
    <property type="entry name" value="phospholipid transfer protein-like"/>
    <property type="match status" value="1"/>
</dbReference>
<evidence type="ECO:0000256" key="1">
    <source>
        <dbReference type="ARBA" id="ARBA00023180"/>
    </source>
</evidence>